<gene>
    <name evidence="13" type="ORF">CAMP_LOCUS6094</name>
</gene>
<keyword evidence="8" id="KW-0418">Kinase</keyword>
<evidence type="ECO:0000256" key="1">
    <source>
        <dbReference type="ARBA" id="ARBA00004419"/>
    </source>
</evidence>
<keyword evidence="4 11" id="KW-0853">WD repeat</keyword>
<dbReference type="InterPro" id="IPR001680">
    <property type="entry name" value="WD40_rpt"/>
</dbReference>
<dbReference type="Gene3D" id="1.25.10.10">
    <property type="entry name" value="Leucine-rich Repeat Variant"/>
    <property type="match status" value="1"/>
</dbReference>
<dbReference type="Pfam" id="PF00069">
    <property type="entry name" value="Pkinase"/>
    <property type="match status" value="1"/>
</dbReference>
<dbReference type="Proteomes" id="UP001152747">
    <property type="component" value="Unassembled WGS sequence"/>
</dbReference>
<dbReference type="InterPro" id="IPR008271">
    <property type="entry name" value="Ser/Thr_kinase_AS"/>
</dbReference>
<evidence type="ECO:0000256" key="2">
    <source>
        <dbReference type="ARBA" id="ARBA00012513"/>
    </source>
</evidence>
<evidence type="ECO:0000256" key="9">
    <source>
        <dbReference type="ARBA" id="ARBA00022840"/>
    </source>
</evidence>
<dbReference type="PANTHER" id="PTHR17583:SF0">
    <property type="entry name" value="PHOSPHOINOSITIDE 3-KINASE REGULATORY SUBUNIT 4"/>
    <property type="match status" value="1"/>
</dbReference>
<sequence length="1309" mass="147901">MGNINSLFTTNPSEILPVEAYLSDLCETAENLGSTRFMKVAKGKTSEGIFVYKVFVRQDNSSLNPYPEKLIEIRNSLAKSPNCCAVKKVVIKQKCAVVLRTYQKNTLFDRMSTRPFVIQAEKIWYIYQLFKGLAQCEAANVCHGDLKSQNILISSSNWLQITDFAPFKPTFLPKENPSSYTFFFDTSRRQSCYIAPERFLNTNEYEICQNGGKLFGGLKSSMDMFSAGCIVYELLCDGRAPFTYSTLCEYQSMSNSEANNHLARLQQDIPPQFRALLKLLLTREPTLRLSANAVLSGAAFSFPPILENFLFKYLDLFRPLYHGEFKNSANSNKSDSDFSQPLDFSYMEPDDVIAKLKKEKNLWLSKISENPDNQKFGVLFVSLITSNLRGLRTIQSKTDAMDLLVELGAISESSISIDRILPYFVHFMNDAETQVRSMAIRLSADLLESVQPMTYEESLLFVDYLFPEISSLMTDDCPQHVLFSIALSLGSLADSAYRFLKAGREIRSGSYDDEVSTAENLDTIQQTYSDDSAALHQGISAIFSSLCSRDPNVKLCLVEPKSLKKLCQFFKDVGNGDNLLTFLITFLNAKIEWRLRAAFFDALLISVQNRSVGLVPLLQQGLQDNEEYVVLRALGCIHIFIMRNDILEKQEIKVLLNEIVVFLVHPNEWIRSAVCDILVGINEKWHMADVHVKVLPQVTPYVMESKRKLLSLRSKIVLMSVLIPPIDRSTFTKMAELSLENTKTLVDTLELHYEKNRPFEVAKHWFTSIFPKVENEKDLEERKRLLATIFPFRGLLLKMADTRNTAGLESFMTRQNGTIDLSSKQYTKIRQRKFVYGKNDEKEDKLTINSPTIVLGGVLEGEIPLEEERINNTAGGNTMRSSIFEHQVNSMLAHMNEIHQRNVTSKRSAMIHSAVGGSGMFGRPNSTIKGTIITHLHEHSAKITKLAATRSAESFASGSADGTVRIWRTKSVLGEGYGAVRSEDTWIPSENRQKVKSIGWNENYLCAATEDGVIRWADVSNGGAKLQTMLRIPEDEGPPVFMQTNGAMTFVRTHHGVLYGLDLRVGQTSGGLGRHEVWRRKLRDDHGLINCSAIDPWQQSWMILGTNSHLKNMLLYDLRFKEEVLRWDSPHKYIRPSGVWANPASNCDKPDIFVAFNMHGEVSNFEICAQPIRKRVLWTGGTPVMNYEPQKNNKTHADLSQLQTKACVICPSTGNVYTGDSRGTIRKWNVNKASNCEVISSQPDCVGNDDLLCIYERHIVDTEAKENRRIVPLDSKPSTYHRTPITDLLLLAPDLMLSSSFDGIIKVWK</sequence>
<dbReference type="GO" id="GO:0004674">
    <property type="term" value="F:protein serine/threonine kinase activity"/>
    <property type="evidence" value="ECO:0007669"/>
    <property type="project" value="UniProtKB-KW"/>
</dbReference>
<feature type="domain" description="Protein kinase" evidence="12">
    <location>
        <begin position="26"/>
        <end position="306"/>
    </location>
</feature>
<comment type="subcellular location">
    <subcellularLocation>
        <location evidence="1">Cytoplasmic vesicle</location>
        <location evidence="1">Autophagosome</location>
    </subcellularLocation>
</comment>
<dbReference type="InterPro" id="IPR045162">
    <property type="entry name" value="Vps15-like"/>
</dbReference>
<evidence type="ECO:0000256" key="6">
    <source>
        <dbReference type="ARBA" id="ARBA00022737"/>
    </source>
</evidence>
<dbReference type="InterPro" id="IPR000719">
    <property type="entry name" value="Prot_kinase_dom"/>
</dbReference>
<evidence type="ECO:0000256" key="10">
    <source>
        <dbReference type="PROSITE-ProRule" id="PRU00103"/>
    </source>
</evidence>
<dbReference type="EMBL" id="CANHGI010000002">
    <property type="protein sequence ID" value="CAI5443457.1"/>
    <property type="molecule type" value="Genomic_DNA"/>
</dbReference>
<comment type="caution">
    <text evidence="13">The sequence shown here is derived from an EMBL/GenBank/DDBJ whole genome shotgun (WGS) entry which is preliminary data.</text>
</comment>
<dbReference type="SUPFAM" id="SSF56112">
    <property type="entry name" value="Protein kinase-like (PK-like)"/>
    <property type="match status" value="1"/>
</dbReference>
<evidence type="ECO:0000256" key="7">
    <source>
        <dbReference type="ARBA" id="ARBA00022741"/>
    </source>
</evidence>
<keyword evidence="9" id="KW-0067">ATP-binding</keyword>
<accession>A0A9P1IHU0</accession>
<dbReference type="InterPro" id="IPR036322">
    <property type="entry name" value="WD40_repeat_dom_sf"/>
</dbReference>
<feature type="repeat" description="HEAT" evidence="10">
    <location>
        <begin position="420"/>
        <end position="458"/>
    </location>
</feature>
<name>A0A9P1IHU0_9PELO</name>
<evidence type="ECO:0000256" key="5">
    <source>
        <dbReference type="ARBA" id="ARBA00022679"/>
    </source>
</evidence>
<keyword evidence="5" id="KW-0808">Transferase</keyword>
<dbReference type="SMART" id="SM00320">
    <property type="entry name" value="WD40"/>
    <property type="match status" value="4"/>
</dbReference>
<dbReference type="OrthoDB" id="242910at2759"/>
<dbReference type="GO" id="GO:0005524">
    <property type="term" value="F:ATP binding"/>
    <property type="evidence" value="ECO:0007669"/>
    <property type="project" value="UniProtKB-KW"/>
</dbReference>
<dbReference type="Pfam" id="PF00400">
    <property type="entry name" value="WD40"/>
    <property type="match status" value="1"/>
</dbReference>
<dbReference type="SUPFAM" id="SSF48371">
    <property type="entry name" value="ARM repeat"/>
    <property type="match status" value="1"/>
</dbReference>
<dbReference type="PROSITE" id="PS50011">
    <property type="entry name" value="PROTEIN_KINASE_DOM"/>
    <property type="match status" value="1"/>
</dbReference>
<dbReference type="EC" id="2.7.11.1" evidence="2"/>
<dbReference type="Gene3D" id="2.130.10.10">
    <property type="entry name" value="YVTN repeat-like/Quinoprotein amine dehydrogenase"/>
    <property type="match status" value="2"/>
</dbReference>
<dbReference type="InterPro" id="IPR011989">
    <property type="entry name" value="ARM-like"/>
</dbReference>
<evidence type="ECO:0000313" key="13">
    <source>
        <dbReference type="EMBL" id="CAI5443457.1"/>
    </source>
</evidence>
<dbReference type="GO" id="GO:0034272">
    <property type="term" value="C:phosphatidylinositol 3-kinase complex, class III, type II"/>
    <property type="evidence" value="ECO:0007669"/>
    <property type="project" value="TreeGrafter"/>
</dbReference>
<dbReference type="GO" id="GO:0005770">
    <property type="term" value="C:late endosome"/>
    <property type="evidence" value="ECO:0007669"/>
    <property type="project" value="TreeGrafter"/>
</dbReference>
<feature type="repeat" description="WD" evidence="11">
    <location>
        <begin position="936"/>
        <end position="971"/>
    </location>
</feature>
<keyword evidence="3" id="KW-0723">Serine/threonine-protein kinase</keyword>
<dbReference type="PANTHER" id="PTHR17583">
    <property type="entry name" value="PHOSPHOINOSITIDE 3-KINASE REGULATORY SUBUNIT 4"/>
    <property type="match status" value="1"/>
</dbReference>
<proteinExistence type="predicted"/>
<evidence type="ECO:0000256" key="4">
    <source>
        <dbReference type="ARBA" id="ARBA00022574"/>
    </source>
</evidence>
<dbReference type="GO" id="GO:0005776">
    <property type="term" value="C:autophagosome"/>
    <property type="evidence" value="ECO:0007669"/>
    <property type="project" value="UniProtKB-SubCell"/>
</dbReference>
<dbReference type="GO" id="GO:0016236">
    <property type="term" value="P:macroautophagy"/>
    <property type="evidence" value="ECO:0007669"/>
    <property type="project" value="InterPro"/>
</dbReference>
<dbReference type="PROSITE" id="PS00108">
    <property type="entry name" value="PROTEIN_KINASE_ST"/>
    <property type="match status" value="1"/>
</dbReference>
<dbReference type="InterPro" id="IPR016024">
    <property type="entry name" value="ARM-type_fold"/>
</dbReference>
<keyword evidence="6" id="KW-0677">Repeat</keyword>
<dbReference type="GO" id="GO:0045324">
    <property type="term" value="P:late endosome to vacuole transport"/>
    <property type="evidence" value="ECO:0007669"/>
    <property type="project" value="InterPro"/>
</dbReference>
<dbReference type="PROSITE" id="PS50294">
    <property type="entry name" value="WD_REPEATS_REGION"/>
    <property type="match status" value="2"/>
</dbReference>
<dbReference type="PROSITE" id="PS50082">
    <property type="entry name" value="WD_REPEATS_2"/>
    <property type="match status" value="2"/>
</dbReference>
<dbReference type="GO" id="GO:0034271">
    <property type="term" value="C:phosphatidylinositol 3-kinase complex, class III, type I"/>
    <property type="evidence" value="ECO:0007669"/>
    <property type="project" value="TreeGrafter"/>
</dbReference>
<dbReference type="GO" id="GO:0071561">
    <property type="term" value="C:nucleus-vacuole junction"/>
    <property type="evidence" value="ECO:0007669"/>
    <property type="project" value="TreeGrafter"/>
</dbReference>
<dbReference type="SUPFAM" id="SSF50978">
    <property type="entry name" value="WD40 repeat-like"/>
    <property type="match status" value="1"/>
</dbReference>
<dbReference type="SMART" id="SM00220">
    <property type="entry name" value="S_TKc"/>
    <property type="match status" value="1"/>
</dbReference>
<protein>
    <recommendedName>
        <fullName evidence="2">non-specific serine/threonine protein kinase</fullName>
        <ecNumber evidence="2">2.7.11.1</ecNumber>
    </recommendedName>
</protein>
<evidence type="ECO:0000256" key="11">
    <source>
        <dbReference type="PROSITE-ProRule" id="PRU00221"/>
    </source>
</evidence>
<evidence type="ECO:0000259" key="12">
    <source>
        <dbReference type="PROSITE" id="PS50011"/>
    </source>
</evidence>
<evidence type="ECO:0000256" key="8">
    <source>
        <dbReference type="ARBA" id="ARBA00022777"/>
    </source>
</evidence>
<feature type="repeat" description="WD" evidence="11">
    <location>
        <begin position="1295"/>
        <end position="1309"/>
    </location>
</feature>
<dbReference type="InterPro" id="IPR021133">
    <property type="entry name" value="HEAT_type_2"/>
</dbReference>
<dbReference type="GO" id="GO:0006623">
    <property type="term" value="P:protein targeting to vacuole"/>
    <property type="evidence" value="ECO:0007669"/>
    <property type="project" value="TreeGrafter"/>
</dbReference>
<dbReference type="Gene3D" id="1.10.510.10">
    <property type="entry name" value="Transferase(Phosphotransferase) domain 1"/>
    <property type="match status" value="1"/>
</dbReference>
<dbReference type="InterPro" id="IPR055231">
    <property type="entry name" value="2AA_helical"/>
</dbReference>
<keyword evidence="14" id="KW-1185">Reference proteome</keyword>
<dbReference type="CDD" id="cd13980">
    <property type="entry name" value="STKc_Vps15"/>
    <property type="match status" value="1"/>
</dbReference>
<keyword evidence="7" id="KW-0547">Nucleotide-binding</keyword>
<dbReference type="PROSITE" id="PS50077">
    <property type="entry name" value="HEAT_REPEAT"/>
    <property type="match status" value="1"/>
</dbReference>
<evidence type="ECO:0000313" key="14">
    <source>
        <dbReference type="Proteomes" id="UP001152747"/>
    </source>
</evidence>
<dbReference type="Pfam" id="PF22956">
    <property type="entry name" value="VPS15-like_hel"/>
    <property type="match status" value="1"/>
</dbReference>
<dbReference type="InterPro" id="IPR011009">
    <property type="entry name" value="Kinase-like_dom_sf"/>
</dbReference>
<dbReference type="InterPro" id="IPR015943">
    <property type="entry name" value="WD40/YVTN_repeat-like_dom_sf"/>
</dbReference>
<evidence type="ECO:0000256" key="3">
    <source>
        <dbReference type="ARBA" id="ARBA00022527"/>
    </source>
</evidence>
<organism evidence="13 14">
    <name type="scientific">Caenorhabditis angaria</name>
    <dbReference type="NCBI Taxonomy" id="860376"/>
    <lineage>
        <taxon>Eukaryota</taxon>
        <taxon>Metazoa</taxon>
        <taxon>Ecdysozoa</taxon>
        <taxon>Nematoda</taxon>
        <taxon>Chromadorea</taxon>
        <taxon>Rhabditida</taxon>
        <taxon>Rhabditina</taxon>
        <taxon>Rhabditomorpha</taxon>
        <taxon>Rhabditoidea</taxon>
        <taxon>Rhabditidae</taxon>
        <taxon>Peloderinae</taxon>
        <taxon>Caenorhabditis</taxon>
    </lineage>
</organism>
<reference evidence="13" key="1">
    <citation type="submission" date="2022-11" db="EMBL/GenBank/DDBJ databases">
        <authorList>
            <person name="Kikuchi T."/>
        </authorList>
    </citation>
    <scope>NUCLEOTIDE SEQUENCE</scope>
    <source>
        <strain evidence="13">PS1010</strain>
    </source>
</reference>